<dbReference type="AlphaFoldDB" id="A0AAW9JWN1"/>
<feature type="domain" description="Phage neck terminator protein gp12-like" evidence="1">
    <location>
        <begin position="8"/>
        <end position="149"/>
    </location>
</feature>
<evidence type="ECO:0000259" key="1">
    <source>
        <dbReference type="Pfam" id="PF23961"/>
    </source>
</evidence>
<organism evidence="2 3">
    <name type="scientific">Carnobacterium maltaromaticum</name>
    <name type="common">Carnobacterium piscicola</name>
    <dbReference type="NCBI Taxonomy" id="2751"/>
    <lineage>
        <taxon>Bacteria</taxon>
        <taxon>Bacillati</taxon>
        <taxon>Bacillota</taxon>
        <taxon>Bacilli</taxon>
        <taxon>Lactobacillales</taxon>
        <taxon>Carnobacteriaceae</taxon>
        <taxon>Carnobacterium</taxon>
    </lineage>
</organism>
<dbReference type="Pfam" id="PF23961">
    <property type="entry name" value="Phage_tail_terminator_9"/>
    <property type="match status" value="1"/>
</dbReference>
<sequence>METTYDYKELIDFLIESVSLFSGKELIESNTIGDIPDYPYCAYTIISPYISITSDIVTGEQFECVVSLTWHCLSGLEALSLTAKTNKYFRTFEAKQRLEEKNIIFVSCSSSGQRDNFLSIEYERLAGCDLRFRLTDSYKDDELEIENIEL</sequence>
<dbReference type="InterPro" id="IPR057087">
    <property type="entry name" value="Gp12-like"/>
</dbReference>
<comment type="caution">
    <text evidence="2">The sequence shown here is derived from an EMBL/GenBank/DDBJ whole genome shotgun (WGS) entry which is preliminary data.</text>
</comment>
<dbReference type="Proteomes" id="UP001290462">
    <property type="component" value="Unassembled WGS sequence"/>
</dbReference>
<reference evidence="2" key="1">
    <citation type="submission" date="2023-08" db="EMBL/GenBank/DDBJ databases">
        <title>Genomic characterization of piscicolin 126 produced by Carnobacterium maltaromaticum CM22 strain isolated from salmon (Salmo salar).</title>
        <authorList>
            <person name="Gonzalez-Gragera E."/>
            <person name="Garcia-Lopez J.D."/>
            <person name="Teso-Perez C."/>
            <person name="Gimenez-Hernandez I."/>
            <person name="Peralta-Sanchez J.M."/>
            <person name="Valdivia E."/>
            <person name="Montalban-Lopez M."/>
            <person name="Martin-Platero A.M."/>
            <person name="Banos A."/>
            <person name="Martinez-Bueno M."/>
        </authorList>
    </citation>
    <scope>NUCLEOTIDE SEQUENCE</scope>
    <source>
        <strain evidence="2">CM22</strain>
    </source>
</reference>
<accession>A0AAW9JWN1</accession>
<dbReference type="NCBIfam" id="NF047498">
    <property type="entry name" value="LIC_12616_fam"/>
    <property type="match status" value="1"/>
</dbReference>
<protein>
    <recommendedName>
        <fullName evidence="1">Phage neck terminator protein gp12-like domain-containing protein</fullName>
    </recommendedName>
</protein>
<gene>
    <name evidence="2" type="ORF">RAK27_05230</name>
</gene>
<evidence type="ECO:0000313" key="3">
    <source>
        <dbReference type="Proteomes" id="UP001290462"/>
    </source>
</evidence>
<name>A0AAW9JWN1_CARML</name>
<evidence type="ECO:0000313" key="2">
    <source>
        <dbReference type="EMBL" id="MDZ5758055.1"/>
    </source>
</evidence>
<dbReference type="RefSeq" id="WP_015076513.1">
    <property type="nucleotide sequence ID" value="NZ_CP016844.1"/>
</dbReference>
<proteinExistence type="predicted"/>
<dbReference type="EMBL" id="JAVBVO010000003">
    <property type="protein sequence ID" value="MDZ5758055.1"/>
    <property type="molecule type" value="Genomic_DNA"/>
</dbReference>